<accession>A0A9P0CNR1</accession>
<dbReference type="Proteomes" id="UP001153636">
    <property type="component" value="Chromosome 15"/>
</dbReference>
<protein>
    <submittedName>
        <fullName evidence="8">Uncharacterized protein</fullName>
    </submittedName>
</protein>
<dbReference type="AlphaFoldDB" id="A0A9P0CNR1"/>
<dbReference type="Pfam" id="PF13896">
    <property type="entry name" value="Glyco_transf_49"/>
    <property type="match status" value="1"/>
</dbReference>
<evidence type="ECO:0000313" key="8">
    <source>
        <dbReference type="EMBL" id="CAH1103883.1"/>
    </source>
</evidence>
<evidence type="ECO:0000256" key="7">
    <source>
        <dbReference type="ARBA" id="ARBA00023180"/>
    </source>
</evidence>
<keyword evidence="9" id="KW-1185">Reference proteome</keyword>
<sequence>MTVVADIYELWAMFRQFNKKQAIGMVENQSDFYLGEKRWPAIGRGYNSGVLMYNIYLLKKLNWPKLWSASTKRAALDYGSTRLADQDIINTVIKENPELIFEVPCVWNTQLSDRTLSESCYKQYKVKIVHWNSPKKYNVDNKDGEYFRSLAVGFQEYNGNLLRKKLQFCNNVPLSAPRNDSIDDICSEFHGLSNMHWRTILFFREYKYVAVENDITFVAQLSFDRLQTIEELVKAWPGPISFTLYVSDPELLKSIAFITNSEILKDRWNVAYHAVFKEGDVYPINILRNIGLRNVQTQFVFLADIDFYPSNDLYETLIKYITVYGSLKNKALIVPAFEIQKFVNQLPTDKKRILDGLNDKSIIPFLSMIWAPGHTPTMYNTWRNSTKPYKVKWEVDYEPYIVVRSDVVQYDENFIGFGWNKVSHIMELEAQNYEFIVLPDVFIIHKPHTPSYDLGRFRTSSVYRLCLRLLKEEFIKRLNKQYNRNFAYHNTSAMLPYIRRRKRHNRVIDFSSTTLETNTDYPNATE</sequence>
<dbReference type="GO" id="GO:0000139">
    <property type="term" value="C:Golgi membrane"/>
    <property type="evidence" value="ECO:0007669"/>
    <property type="project" value="UniProtKB-SubCell"/>
</dbReference>
<dbReference type="GO" id="GO:0042285">
    <property type="term" value="F:xylosyltransferase activity"/>
    <property type="evidence" value="ECO:0007669"/>
    <property type="project" value="TreeGrafter"/>
</dbReference>
<dbReference type="Gene3D" id="3.90.550.10">
    <property type="entry name" value="Spore Coat Polysaccharide Biosynthesis Protein SpsA, Chain A"/>
    <property type="match status" value="2"/>
</dbReference>
<dbReference type="PANTHER" id="PTHR12270">
    <property type="entry name" value="GLYCOSYLTRANSFERASE-RELATED"/>
    <property type="match status" value="1"/>
</dbReference>
<evidence type="ECO:0000256" key="2">
    <source>
        <dbReference type="ARBA" id="ARBA00022692"/>
    </source>
</evidence>
<dbReference type="InterPro" id="IPR029044">
    <property type="entry name" value="Nucleotide-diphossugar_trans"/>
</dbReference>
<name>A0A9P0CNR1_9CUCU</name>
<keyword evidence="7" id="KW-0325">Glycoprotein</keyword>
<evidence type="ECO:0000313" key="9">
    <source>
        <dbReference type="Proteomes" id="UP001153636"/>
    </source>
</evidence>
<keyword evidence="6" id="KW-0472">Membrane</keyword>
<dbReference type="InterPro" id="IPR051292">
    <property type="entry name" value="Xyl/GlcA_transferase"/>
</dbReference>
<dbReference type="SUPFAM" id="SSF53448">
    <property type="entry name" value="Nucleotide-diphospho-sugar transferases"/>
    <property type="match status" value="2"/>
</dbReference>
<dbReference type="EMBL" id="OV651827">
    <property type="protein sequence ID" value="CAH1103883.1"/>
    <property type="molecule type" value="Genomic_DNA"/>
</dbReference>
<evidence type="ECO:0000256" key="3">
    <source>
        <dbReference type="ARBA" id="ARBA00022968"/>
    </source>
</evidence>
<keyword evidence="4" id="KW-1133">Transmembrane helix</keyword>
<comment type="subcellular location">
    <subcellularLocation>
        <location evidence="1">Golgi apparatus membrane</location>
        <topology evidence="1">Single-pass type II membrane protein</topology>
    </subcellularLocation>
</comment>
<evidence type="ECO:0000256" key="6">
    <source>
        <dbReference type="ARBA" id="ARBA00023136"/>
    </source>
</evidence>
<keyword evidence="3" id="KW-0735">Signal-anchor</keyword>
<dbReference type="PANTHER" id="PTHR12270:SF25">
    <property type="entry name" value="GLYCOSYLTRANSFERASE-LIKE PROTEIN LARGE"/>
    <property type="match status" value="1"/>
</dbReference>
<proteinExistence type="predicted"/>
<dbReference type="InterPro" id="IPR002495">
    <property type="entry name" value="Glyco_trans_8"/>
</dbReference>
<dbReference type="Pfam" id="PF01501">
    <property type="entry name" value="Glyco_transf_8"/>
    <property type="match status" value="1"/>
</dbReference>
<organism evidence="8 9">
    <name type="scientific">Psylliodes chrysocephalus</name>
    <dbReference type="NCBI Taxonomy" id="3402493"/>
    <lineage>
        <taxon>Eukaryota</taxon>
        <taxon>Metazoa</taxon>
        <taxon>Ecdysozoa</taxon>
        <taxon>Arthropoda</taxon>
        <taxon>Hexapoda</taxon>
        <taxon>Insecta</taxon>
        <taxon>Pterygota</taxon>
        <taxon>Neoptera</taxon>
        <taxon>Endopterygota</taxon>
        <taxon>Coleoptera</taxon>
        <taxon>Polyphaga</taxon>
        <taxon>Cucujiformia</taxon>
        <taxon>Chrysomeloidea</taxon>
        <taxon>Chrysomelidae</taxon>
        <taxon>Galerucinae</taxon>
        <taxon>Alticini</taxon>
        <taxon>Psylliodes</taxon>
    </lineage>
</organism>
<evidence type="ECO:0000256" key="4">
    <source>
        <dbReference type="ARBA" id="ARBA00022989"/>
    </source>
</evidence>
<gene>
    <name evidence="8" type="ORF">PSYICH_LOCUS4858</name>
</gene>
<keyword evidence="5" id="KW-0333">Golgi apparatus</keyword>
<dbReference type="GO" id="GO:0035269">
    <property type="term" value="P:protein O-linked glycosylation via mannose"/>
    <property type="evidence" value="ECO:0007669"/>
    <property type="project" value="TreeGrafter"/>
</dbReference>
<reference evidence="8" key="1">
    <citation type="submission" date="2022-01" db="EMBL/GenBank/DDBJ databases">
        <authorList>
            <person name="King R."/>
        </authorList>
    </citation>
    <scope>NUCLEOTIDE SEQUENCE</scope>
</reference>
<evidence type="ECO:0000256" key="1">
    <source>
        <dbReference type="ARBA" id="ARBA00004323"/>
    </source>
</evidence>
<evidence type="ECO:0000256" key="5">
    <source>
        <dbReference type="ARBA" id="ARBA00023034"/>
    </source>
</evidence>
<dbReference type="OrthoDB" id="411524at2759"/>
<keyword evidence="2" id="KW-0812">Transmembrane</keyword>
<dbReference type="GO" id="GO:0015020">
    <property type="term" value="F:glucuronosyltransferase activity"/>
    <property type="evidence" value="ECO:0007669"/>
    <property type="project" value="TreeGrafter"/>
</dbReference>